<comment type="caution">
    <text evidence="2">The sequence shown here is derived from an EMBL/GenBank/DDBJ whole genome shotgun (WGS) entry which is preliminary data.</text>
</comment>
<feature type="compositionally biased region" description="Polar residues" evidence="1">
    <location>
        <begin position="1"/>
        <end position="21"/>
    </location>
</feature>
<evidence type="ECO:0000313" key="3">
    <source>
        <dbReference type="Proteomes" id="UP001150062"/>
    </source>
</evidence>
<sequence length="209" mass="24713">MTNFFQNGNRPYRGNGNQNFQRKNHFRGRGRRRIRGRGRRYNYSNGNTTTRPYSSFNSVPYPNTTQYQFQQPRMNSNNYHNPSPYQVNSQQQQNFQTTHYAPQRNKNKRRKNRSNYNPNLLTYELDLQALLDQIQNKSSVELDLEETIKRNGSNLSIRDGKIIIKLIKKTEQKLQIPIEEILNINNKVSINQETQNNKPSTQQTTKKTT</sequence>
<keyword evidence="3" id="KW-1185">Reference proteome</keyword>
<evidence type="ECO:0000256" key="1">
    <source>
        <dbReference type="SAM" id="MobiDB-lite"/>
    </source>
</evidence>
<dbReference type="Proteomes" id="UP001150062">
    <property type="component" value="Unassembled WGS sequence"/>
</dbReference>
<accession>A0ABQ8XH37</accession>
<feature type="compositionally biased region" description="Basic residues" evidence="1">
    <location>
        <begin position="22"/>
        <end position="40"/>
    </location>
</feature>
<protein>
    <submittedName>
        <fullName evidence="2">Uncharacterized protein</fullName>
    </submittedName>
</protein>
<feature type="compositionally biased region" description="Polar residues" evidence="1">
    <location>
        <begin position="42"/>
        <end position="85"/>
    </location>
</feature>
<evidence type="ECO:0000313" key="2">
    <source>
        <dbReference type="EMBL" id="KAJ6231440.1"/>
    </source>
</evidence>
<name>A0ABQ8XH37_9EUKA</name>
<proteinExistence type="predicted"/>
<organism evidence="2 3">
    <name type="scientific">Anaeramoeba flamelloides</name>
    <dbReference type="NCBI Taxonomy" id="1746091"/>
    <lineage>
        <taxon>Eukaryota</taxon>
        <taxon>Metamonada</taxon>
        <taxon>Anaeramoebidae</taxon>
        <taxon>Anaeramoeba</taxon>
    </lineage>
</organism>
<feature type="compositionally biased region" description="Low complexity" evidence="1">
    <location>
        <begin position="86"/>
        <end position="96"/>
    </location>
</feature>
<gene>
    <name evidence="2" type="ORF">M0813_05866</name>
</gene>
<feature type="region of interest" description="Disordered" evidence="1">
    <location>
        <begin position="1"/>
        <end position="116"/>
    </location>
</feature>
<reference evidence="2" key="1">
    <citation type="submission" date="2022-08" db="EMBL/GenBank/DDBJ databases">
        <title>Novel sulfate-reducing endosymbionts in the free-living metamonad Anaeramoeba.</title>
        <authorList>
            <person name="Jerlstrom-Hultqvist J."/>
            <person name="Cepicka I."/>
            <person name="Gallot-Lavallee L."/>
            <person name="Salas-Leiva D."/>
            <person name="Curtis B.A."/>
            <person name="Zahonova K."/>
            <person name="Pipaliya S."/>
            <person name="Dacks J."/>
            <person name="Roger A.J."/>
        </authorList>
    </citation>
    <scope>NUCLEOTIDE SEQUENCE</scope>
    <source>
        <strain evidence="2">Schooner1</strain>
    </source>
</reference>
<dbReference type="EMBL" id="JAOAOG010000300">
    <property type="protein sequence ID" value="KAJ6231440.1"/>
    <property type="molecule type" value="Genomic_DNA"/>
</dbReference>